<dbReference type="GO" id="GO:0016567">
    <property type="term" value="P:protein ubiquitination"/>
    <property type="evidence" value="ECO:0007669"/>
    <property type="project" value="TreeGrafter"/>
</dbReference>
<evidence type="ECO:0000256" key="10">
    <source>
        <dbReference type="ARBA" id="ARBA00022989"/>
    </source>
</evidence>
<dbReference type="GO" id="GO:0008270">
    <property type="term" value="F:zinc ion binding"/>
    <property type="evidence" value="ECO:0007669"/>
    <property type="project" value="UniProtKB-KW"/>
</dbReference>
<feature type="region of interest" description="Disordered" evidence="13">
    <location>
        <begin position="326"/>
        <end position="354"/>
    </location>
</feature>
<dbReference type="EC" id="2.3.2.27" evidence="3"/>
<keyword evidence="10 14" id="KW-1133">Transmembrane helix</keyword>
<dbReference type="InterPro" id="IPR013083">
    <property type="entry name" value="Znf_RING/FYVE/PHD"/>
</dbReference>
<evidence type="ECO:0000256" key="13">
    <source>
        <dbReference type="SAM" id="MobiDB-lite"/>
    </source>
</evidence>
<reference evidence="16 17" key="1">
    <citation type="journal article" date="2024" name="Science">
        <title>Giant polyketide synthase enzymes in the biosynthesis of giant marine polyether toxins.</title>
        <authorList>
            <person name="Fallon T.R."/>
            <person name="Shende V.V."/>
            <person name="Wierzbicki I.H."/>
            <person name="Pendleton A.L."/>
            <person name="Watervoot N.F."/>
            <person name="Auber R.P."/>
            <person name="Gonzalez D.J."/>
            <person name="Wisecaver J.H."/>
            <person name="Moore B.S."/>
        </authorList>
    </citation>
    <scope>NUCLEOTIDE SEQUENCE [LARGE SCALE GENOMIC DNA]</scope>
    <source>
        <strain evidence="16 17">12B1</strain>
    </source>
</reference>
<dbReference type="PROSITE" id="PS50089">
    <property type="entry name" value="ZF_RING_2"/>
    <property type="match status" value="1"/>
</dbReference>
<dbReference type="Pfam" id="PF13639">
    <property type="entry name" value="zf-RING_2"/>
    <property type="match status" value="1"/>
</dbReference>
<keyword evidence="11 14" id="KW-0472">Membrane</keyword>
<dbReference type="InterPro" id="IPR001841">
    <property type="entry name" value="Znf_RING"/>
</dbReference>
<accession>A0AB34K0W7</accession>
<feature type="transmembrane region" description="Helical" evidence="14">
    <location>
        <begin position="151"/>
        <end position="173"/>
    </location>
</feature>
<dbReference type="GO" id="GO:0016020">
    <property type="term" value="C:membrane"/>
    <property type="evidence" value="ECO:0007669"/>
    <property type="project" value="UniProtKB-SubCell"/>
</dbReference>
<evidence type="ECO:0000256" key="1">
    <source>
        <dbReference type="ARBA" id="ARBA00000900"/>
    </source>
</evidence>
<dbReference type="InterPro" id="IPR011016">
    <property type="entry name" value="Znf_RING-CH"/>
</dbReference>
<keyword evidence="9" id="KW-0862">Zinc</keyword>
<feature type="transmembrane region" description="Helical" evidence="14">
    <location>
        <begin position="7"/>
        <end position="24"/>
    </location>
</feature>
<dbReference type="Proteomes" id="UP001515480">
    <property type="component" value="Unassembled WGS sequence"/>
</dbReference>
<evidence type="ECO:0000256" key="12">
    <source>
        <dbReference type="PROSITE-ProRule" id="PRU00175"/>
    </source>
</evidence>
<evidence type="ECO:0000256" key="3">
    <source>
        <dbReference type="ARBA" id="ARBA00012483"/>
    </source>
</evidence>
<comment type="catalytic activity">
    <reaction evidence="1">
        <text>S-ubiquitinyl-[E2 ubiquitin-conjugating enzyme]-L-cysteine + [acceptor protein]-L-lysine = [E2 ubiquitin-conjugating enzyme]-L-cysteine + N(6)-ubiquitinyl-[acceptor protein]-L-lysine.</text>
        <dbReference type="EC" id="2.3.2.27"/>
    </reaction>
</comment>
<keyword evidence="5 14" id="KW-0812">Transmembrane</keyword>
<evidence type="ECO:0000256" key="7">
    <source>
        <dbReference type="ARBA" id="ARBA00022771"/>
    </source>
</evidence>
<gene>
    <name evidence="16" type="ORF">AB1Y20_009000</name>
</gene>
<sequence length="432" mass="48500">MMWVRQAPLVVVFSGSVGLCWFLWSMPISFDPDHVSHLDDSLPGCEDNTRWSAYGRGMFTCEWFAEYDPGCLLYPCHGNTDFDQCIRCPVTCGVCRRDSTRFTNAVASNASTAVVTSFTTSVYHIIPWTLSGNAAFCLGAFVALQLQWLLLSVRLSVLLSVTSFVNLILYQFVAIHSPTFLHECTTWHKTLVPLSWVTRSMGKIVSYRYHGRLYYAVLVQRNEADFAAPGCWPALLVYAGLLALLMLHCALTVRLSSAARHEESTQRLVRRMLRTLRVFVWPPTAEAHKAYTARPPSSANETQLRPRAHPRFLDCLRWTLKANEDPATSRSRVHSDGSVPSNSQSTNDARGVETGEEERQECAICIEEYASGDRVVALPCGHLLHQACLVSWTKTKLEDTACPLCKATLVPEGSSENFFMRHNGRSHPRYLL</sequence>
<dbReference type="PANTHER" id="PTHR45977:SF4">
    <property type="entry name" value="RING-TYPE DOMAIN-CONTAINING PROTEIN"/>
    <property type="match status" value="1"/>
</dbReference>
<dbReference type="AlphaFoldDB" id="A0AB34K0W7"/>
<evidence type="ECO:0000256" key="9">
    <source>
        <dbReference type="ARBA" id="ARBA00022833"/>
    </source>
</evidence>
<evidence type="ECO:0000256" key="6">
    <source>
        <dbReference type="ARBA" id="ARBA00022723"/>
    </source>
</evidence>
<evidence type="ECO:0000256" key="4">
    <source>
        <dbReference type="ARBA" id="ARBA00022679"/>
    </source>
</evidence>
<keyword evidence="8" id="KW-0833">Ubl conjugation pathway</keyword>
<feature type="transmembrane region" description="Helical" evidence="14">
    <location>
        <begin position="235"/>
        <end position="253"/>
    </location>
</feature>
<dbReference type="Gene3D" id="3.30.40.10">
    <property type="entry name" value="Zinc/RING finger domain, C3HC4 (zinc finger)"/>
    <property type="match status" value="1"/>
</dbReference>
<evidence type="ECO:0000256" key="5">
    <source>
        <dbReference type="ARBA" id="ARBA00022692"/>
    </source>
</evidence>
<dbReference type="GO" id="GO:0061630">
    <property type="term" value="F:ubiquitin protein ligase activity"/>
    <property type="evidence" value="ECO:0007669"/>
    <property type="project" value="UniProtKB-EC"/>
</dbReference>
<dbReference type="SMART" id="SM00744">
    <property type="entry name" value="RINGv"/>
    <property type="match status" value="1"/>
</dbReference>
<keyword evidence="4" id="KW-0808">Transferase</keyword>
<keyword evidence="6" id="KW-0479">Metal-binding</keyword>
<dbReference type="SMART" id="SM00184">
    <property type="entry name" value="RING"/>
    <property type="match status" value="1"/>
</dbReference>
<feature type="transmembrane region" description="Helical" evidence="14">
    <location>
        <begin position="125"/>
        <end position="144"/>
    </location>
</feature>
<keyword evidence="7 12" id="KW-0863">Zinc-finger</keyword>
<dbReference type="SUPFAM" id="SSF57850">
    <property type="entry name" value="RING/U-box"/>
    <property type="match status" value="1"/>
</dbReference>
<proteinExistence type="predicted"/>
<feature type="domain" description="RING-type" evidence="15">
    <location>
        <begin position="362"/>
        <end position="406"/>
    </location>
</feature>
<comment type="caution">
    <text evidence="16">The sequence shown here is derived from an EMBL/GenBank/DDBJ whole genome shotgun (WGS) entry which is preliminary data.</text>
</comment>
<evidence type="ECO:0000256" key="2">
    <source>
        <dbReference type="ARBA" id="ARBA00004141"/>
    </source>
</evidence>
<dbReference type="GO" id="GO:0006511">
    <property type="term" value="P:ubiquitin-dependent protein catabolic process"/>
    <property type="evidence" value="ECO:0007669"/>
    <property type="project" value="TreeGrafter"/>
</dbReference>
<evidence type="ECO:0000256" key="14">
    <source>
        <dbReference type="SAM" id="Phobius"/>
    </source>
</evidence>
<organism evidence="16 17">
    <name type="scientific">Prymnesium parvum</name>
    <name type="common">Toxic golden alga</name>
    <dbReference type="NCBI Taxonomy" id="97485"/>
    <lineage>
        <taxon>Eukaryota</taxon>
        <taxon>Haptista</taxon>
        <taxon>Haptophyta</taxon>
        <taxon>Prymnesiophyceae</taxon>
        <taxon>Prymnesiales</taxon>
        <taxon>Prymnesiaceae</taxon>
        <taxon>Prymnesium</taxon>
    </lineage>
</organism>
<name>A0AB34K0W7_PRYPA</name>
<dbReference type="PANTHER" id="PTHR45977">
    <property type="entry name" value="TARGET OF ERK KINASE MPK-1"/>
    <property type="match status" value="1"/>
</dbReference>
<dbReference type="EMBL" id="JBGBPQ010000002">
    <property type="protein sequence ID" value="KAL1527614.1"/>
    <property type="molecule type" value="Genomic_DNA"/>
</dbReference>
<evidence type="ECO:0000256" key="11">
    <source>
        <dbReference type="ARBA" id="ARBA00023136"/>
    </source>
</evidence>
<evidence type="ECO:0000313" key="17">
    <source>
        <dbReference type="Proteomes" id="UP001515480"/>
    </source>
</evidence>
<evidence type="ECO:0000259" key="15">
    <source>
        <dbReference type="PROSITE" id="PS50089"/>
    </source>
</evidence>
<evidence type="ECO:0000256" key="8">
    <source>
        <dbReference type="ARBA" id="ARBA00022786"/>
    </source>
</evidence>
<comment type="subcellular location">
    <subcellularLocation>
        <location evidence="2">Membrane</location>
        <topology evidence="2">Multi-pass membrane protein</topology>
    </subcellularLocation>
</comment>
<keyword evidence="17" id="KW-1185">Reference proteome</keyword>
<evidence type="ECO:0000313" key="16">
    <source>
        <dbReference type="EMBL" id="KAL1527614.1"/>
    </source>
</evidence>
<feature type="compositionally biased region" description="Polar residues" evidence="13">
    <location>
        <begin position="338"/>
        <end position="348"/>
    </location>
</feature>
<protein>
    <recommendedName>
        <fullName evidence="3">RING-type E3 ubiquitin transferase</fullName>
        <ecNumber evidence="3">2.3.2.27</ecNumber>
    </recommendedName>
</protein>